<accession>A0A9P6CL73</accession>
<sequence length="143" mass="15841">MPLFRDHPVRSTIAVAIAMSVGHFITGLLTSVHAFHLTQTSVAILAISSLMFLVTMHHRRDGQMLTRTQEEMVLICGFGLFWMAALLAWRALSQSSMDPGKAGELGFATESGSYREPGFTGGRRPYPCSSDDLYCVVEDYTFF</sequence>
<dbReference type="Proteomes" id="UP000807353">
    <property type="component" value="Unassembled WGS sequence"/>
</dbReference>
<evidence type="ECO:0000256" key="1">
    <source>
        <dbReference type="SAM" id="Phobius"/>
    </source>
</evidence>
<dbReference type="AlphaFoldDB" id="A0A9P6CL73"/>
<keyword evidence="1" id="KW-1133">Transmembrane helix</keyword>
<protein>
    <submittedName>
        <fullName evidence="2">Uncharacterized protein</fullName>
    </submittedName>
</protein>
<organism evidence="2 3">
    <name type="scientific">Collybia nuda</name>
    <dbReference type="NCBI Taxonomy" id="64659"/>
    <lineage>
        <taxon>Eukaryota</taxon>
        <taxon>Fungi</taxon>
        <taxon>Dikarya</taxon>
        <taxon>Basidiomycota</taxon>
        <taxon>Agaricomycotina</taxon>
        <taxon>Agaricomycetes</taxon>
        <taxon>Agaricomycetidae</taxon>
        <taxon>Agaricales</taxon>
        <taxon>Tricholomatineae</taxon>
        <taxon>Clitocybaceae</taxon>
        <taxon>Collybia</taxon>
    </lineage>
</organism>
<keyword evidence="1" id="KW-0812">Transmembrane</keyword>
<evidence type="ECO:0000313" key="3">
    <source>
        <dbReference type="Proteomes" id="UP000807353"/>
    </source>
</evidence>
<dbReference type="OrthoDB" id="3266871at2759"/>
<reference evidence="2" key="1">
    <citation type="submission" date="2020-11" db="EMBL/GenBank/DDBJ databases">
        <authorList>
            <consortium name="DOE Joint Genome Institute"/>
            <person name="Ahrendt S."/>
            <person name="Riley R."/>
            <person name="Andreopoulos W."/>
            <person name="Labutti K."/>
            <person name="Pangilinan J."/>
            <person name="Ruiz-Duenas F.J."/>
            <person name="Barrasa J.M."/>
            <person name="Sanchez-Garcia M."/>
            <person name="Camarero S."/>
            <person name="Miyauchi S."/>
            <person name="Serrano A."/>
            <person name="Linde D."/>
            <person name="Babiker R."/>
            <person name="Drula E."/>
            <person name="Ayuso-Fernandez I."/>
            <person name="Pacheco R."/>
            <person name="Padilla G."/>
            <person name="Ferreira P."/>
            <person name="Barriuso J."/>
            <person name="Kellner H."/>
            <person name="Castanera R."/>
            <person name="Alfaro M."/>
            <person name="Ramirez L."/>
            <person name="Pisabarro A.G."/>
            <person name="Kuo A."/>
            <person name="Tritt A."/>
            <person name="Lipzen A."/>
            <person name="He G."/>
            <person name="Yan M."/>
            <person name="Ng V."/>
            <person name="Cullen D."/>
            <person name="Martin F."/>
            <person name="Rosso M.-N."/>
            <person name="Henrissat B."/>
            <person name="Hibbett D."/>
            <person name="Martinez A.T."/>
            <person name="Grigoriev I.V."/>
        </authorList>
    </citation>
    <scope>NUCLEOTIDE SEQUENCE</scope>
    <source>
        <strain evidence="2">CBS 247.69</strain>
    </source>
</reference>
<proteinExistence type="predicted"/>
<gene>
    <name evidence="2" type="ORF">BDZ94DRAFT_1161622</name>
</gene>
<keyword evidence="1" id="KW-0472">Membrane</keyword>
<feature type="transmembrane region" description="Helical" evidence="1">
    <location>
        <begin position="72"/>
        <end position="92"/>
    </location>
</feature>
<keyword evidence="3" id="KW-1185">Reference proteome</keyword>
<dbReference type="EMBL" id="MU150253">
    <property type="protein sequence ID" value="KAF9464604.1"/>
    <property type="molecule type" value="Genomic_DNA"/>
</dbReference>
<name>A0A9P6CL73_9AGAR</name>
<comment type="caution">
    <text evidence="2">The sequence shown here is derived from an EMBL/GenBank/DDBJ whole genome shotgun (WGS) entry which is preliminary data.</text>
</comment>
<feature type="transmembrane region" description="Helical" evidence="1">
    <location>
        <begin position="12"/>
        <end position="35"/>
    </location>
</feature>
<evidence type="ECO:0000313" key="2">
    <source>
        <dbReference type="EMBL" id="KAF9464604.1"/>
    </source>
</evidence>
<feature type="transmembrane region" description="Helical" evidence="1">
    <location>
        <begin position="41"/>
        <end position="60"/>
    </location>
</feature>